<evidence type="ECO:0000313" key="1">
    <source>
        <dbReference type="EMBL" id="RDX62884.1"/>
    </source>
</evidence>
<organism evidence="1 2">
    <name type="scientific">Mucuna pruriens</name>
    <name type="common">Velvet bean</name>
    <name type="synonym">Dolichos pruriens</name>
    <dbReference type="NCBI Taxonomy" id="157652"/>
    <lineage>
        <taxon>Eukaryota</taxon>
        <taxon>Viridiplantae</taxon>
        <taxon>Streptophyta</taxon>
        <taxon>Embryophyta</taxon>
        <taxon>Tracheophyta</taxon>
        <taxon>Spermatophyta</taxon>
        <taxon>Magnoliopsida</taxon>
        <taxon>eudicotyledons</taxon>
        <taxon>Gunneridae</taxon>
        <taxon>Pentapetalae</taxon>
        <taxon>rosids</taxon>
        <taxon>fabids</taxon>
        <taxon>Fabales</taxon>
        <taxon>Fabaceae</taxon>
        <taxon>Papilionoideae</taxon>
        <taxon>50 kb inversion clade</taxon>
        <taxon>NPAAA clade</taxon>
        <taxon>indigoferoid/millettioid clade</taxon>
        <taxon>Phaseoleae</taxon>
        <taxon>Mucuna</taxon>
    </lineage>
</organism>
<dbReference type="OrthoDB" id="1750196at2759"/>
<proteinExistence type="predicted"/>
<dbReference type="PANTHER" id="PTHR32108:SF9">
    <property type="entry name" value="REVERSE TRANSCRIPTASE RNASE H-LIKE DOMAIN-CONTAINING PROTEIN"/>
    <property type="match status" value="1"/>
</dbReference>
<dbReference type="AlphaFoldDB" id="A0A371EA53"/>
<name>A0A371EA53_MUCPR</name>
<reference evidence="1" key="1">
    <citation type="submission" date="2018-05" db="EMBL/GenBank/DDBJ databases">
        <title>Draft genome of Mucuna pruriens seed.</title>
        <authorList>
            <person name="Nnadi N.E."/>
            <person name="Vos R."/>
            <person name="Hasami M.H."/>
            <person name="Devisetty U.K."/>
            <person name="Aguiy J.C."/>
        </authorList>
    </citation>
    <scope>NUCLEOTIDE SEQUENCE [LARGE SCALE GENOMIC DNA]</scope>
    <source>
        <strain evidence="1">JCA_2017</strain>
    </source>
</reference>
<keyword evidence="2" id="KW-1185">Reference proteome</keyword>
<evidence type="ECO:0008006" key="3">
    <source>
        <dbReference type="Google" id="ProtNLM"/>
    </source>
</evidence>
<protein>
    <recommendedName>
        <fullName evidence="3">Retrotransposon gag domain-containing protein</fullName>
    </recommendedName>
</protein>
<dbReference type="EMBL" id="QJKJ01015212">
    <property type="protein sequence ID" value="RDX62884.1"/>
    <property type="molecule type" value="Genomic_DNA"/>
</dbReference>
<comment type="caution">
    <text evidence="1">The sequence shown here is derived from an EMBL/GenBank/DDBJ whole genome shotgun (WGS) entry which is preliminary data.</text>
</comment>
<dbReference type="PANTHER" id="PTHR32108">
    <property type="entry name" value="DNA-DIRECTED RNA POLYMERASE SUBUNIT ALPHA"/>
    <property type="match status" value="1"/>
</dbReference>
<accession>A0A371EA53</accession>
<gene>
    <name evidence="1" type="ORF">CR513_58742</name>
</gene>
<feature type="non-terminal residue" evidence="1">
    <location>
        <position position="1"/>
    </location>
</feature>
<evidence type="ECO:0000313" key="2">
    <source>
        <dbReference type="Proteomes" id="UP000257109"/>
    </source>
</evidence>
<sequence>MASDCSRLQNFSKREQEGFTEYAQRWRELAAQVQPPLTGKEMVTMFSDTLPFPFYDKAVGSVASSFIDLVMVSERIESGIKQGNFAQSSSSIVFAKKPSQEKKKGEANVVLLKLVLPYGQETRVAYSPHKPTTTSTRSYLLKCLPPYQPHMQQKTDLGTEANSDATRPVQQNFRNKMLASIPMTYTKLLPLML</sequence>
<dbReference type="Proteomes" id="UP000257109">
    <property type="component" value="Unassembled WGS sequence"/>
</dbReference>